<evidence type="ECO:0000256" key="1">
    <source>
        <dbReference type="SAM" id="SignalP"/>
    </source>
</evidence>
<evidence type="ECO:0000313" key="3">
    <source>
        <dbReference type="EMBL" id="RCG29750.1"/>
    </source>
</evidence>
<dbReference type="CDD" id="cd08506">
    <property type="entry name" value="PBP2_clavulanate_OppA2"/>
    <property type="match status" value="1"/>
</dbReference>
<proteinExistence type="predicted"/>
<organism evidence="3 4">
    <name type="scientific">Sphaerisporangium album</name>
    <dbReference type="NCBI Taxonomy" id="509200"/>
    <lineage>
        <taxon>Bacteria</taxon>
        <taxon>Bacillati</taxon>
        <taxon>Actinomycetota</taxon>
        <taxon>Actinomycetes</taxon>
        <taxon>Streptosporangiales</taxon>
        <taxon>Streptosporangiaceae</taxon>
        <taxon>Sphaerisporangium</taxon>
    </lineage>
</organism>
<feature type="chain" id="PRO_5038925704" evidence="1">
    <location>
        <begin position="25"/>
        <end position="594"/>
    </location>
</feature>
<dbReference type="GO" id="GO:1904680">
    <property type="term" value="F:peptide transmembrane transporter activity"/>
    <property type="evidence" value="ECO:0007669"/>
    <property type="project" value="TreeGrafter"/>
</dbReference>
<sequence length="594" mass="64102">MKRKTTLGVTALSAVLALGLAACGGGTATSPSSSGSAPASGGGDAVKGEFNAALDKVFNPSDKKGGILKFANSGDWDSLDPADTYYGYSWNFVRLYGRSLVMFKPAPGQEGNQLIPDLAESLGVPSDGAKTWTYKLKQGVKFEDGTPITSKDVKYGVLRSLDKEVFPDGYTYFNDTLDLPKDYKGPYKSKGVNTDSAIETPDDQTIIFHLKQPYSGFDYFAQLPATIPVPEAKDTGAKYREHVISSGPYKFDKNEIGKGFNLVRNENWDPATDPNRKALPDGYQVSTNVNADDIDNRILAGDLHVDVAGTGAQPATLGRVLTDPNLKANADNPTLTRLWYTSINGNVKPLDNIDCRKAVEYAADKVAYQTAYGGEFSGGQIATSLLPPLIPGHKDINLYPAGPDNHGDVAKAKEHLAACGQPNGFETNISYRAERPKEKATAEALQQSLGKVGIKLTLKPFPQADYFALYAGKPGYAKANGLGLAVNGWGADWPDGYGFLSQMADSRVIRETGGSSNVSVRDPEVDKMFDQAAMETDIAKREAIWGQIDQKVMEDAFILPGLWAKSLLLRGKGVTNVYINDAFSMYDYLNMGVQ</sequence>
<dbReference type="InterPro" id="IPR000914">
    <property type="entry name" value="SBP_5_dom"/>
</dbReference>
<accession>A0A367FJE7</accession>
<name>A0A367FJE7_9ACTN</name>
<dbReference type="PIRSF" id="PIRSF002741">
    <property type="entry name" value="MppA"/>
    <property type="match status" value="1"/>
</dbReference>
<dbReference type="PROSITE" id="PS51257">
    <property type="entry name" value="PROKAR_LIPOPROTEIN"/>
    <property type="match status" value="1"/>
</dbReference>
<dbReference type="GO" id="GO:0043190">
    <property type="term" value="C:ATP-binding cassette (ABC) transporter complex"/>
    <property type="evidence" value="ECO:0007669"/>
    <property type="project" value="InterPro"/>
</dbReference>
<dbReference type="AlphaFoldDB" id="A0A367FJE7"/>
<dbReference type="GO" id="GO:0042597">
    <property type="term" value="C:periplasmic space"/>
    <property type="evidence" value="ECO:0007669"/>
    <property type="project" value="UniProtKB-ARBA"/>
</dbReference>
<reference evidence="3 4" key="1">
    <citation type="submission" date="2018-06" db="EMBL/GenBank/DDBJ databases">
        <title>Sphaerisporangium craniellae sp. nov., isolated from a marine sponge in the South China Sea.</title>
        <authorList>
            <person name="Li L."/>
        </authorList>
    </citation>
    <scope>NUCLEOTIDE SEQUENCE [LARGE SCALE GENOMIC DNA]</scope>
    <source>
        <strain evidence="3 4">CCTCC AA 208026</strain>
    </source>
</reference>
<gene>
    <name evidence="3" type="ORF">DQ384_19440</name>
</gene>
<dbReference type="Gene3D" id="3.40.190.10">
    <property type="entry name" value="Periplasmic binding protein-like II"/>
    <property type="match status" value="1"/>
</dbReference>
<protein>
    <submittedName>
        <fullName evidence="3">ABC transporter substrate-binding protein</fullName>
    </submittedName>
</protein>
<dbReference type="Pfam" id="PF00496">
    <property type="entry name" value="SBP_bac_5"/>
    <property type="match status" value="1"/>
</dbReference>
<evidence type="ECO:0000259" key="2">
    <source>
        <dbReference type="Pfam" id="PF00496"/>
    </source>
</evidence>
<comment type="caution">
    <text evidence="3">The sequence shown here is derived from an EMBL/GenBank/DDBJ whole genome shotgun (WGS) entry which is preliminary data.</text>
</comment>
<dbReference type="Proteomes" id="UP000253094">
    <property type="component" value="Unassembled WGS sequence"/>
</dbReference>
<dbReference type="Gene3D" id="3.10.105.10">
    <property type="entry name" value="Dipeptide-binding Protein, Domain 3"/>
    <property type="match status" value="1"/>
</dbReference>
<dbReference type="PANTHER" id="PTHR30290">
    <property type="entry name" value="PERIPLASMIC BINDING COMPONENT OF ABC TRANSPORTER"/>
    <property type="match status" value="1"/>
</dbReference>
<evidence type="ECO:0000313" key="4">
    <source>
        <dbReference type="Proteomes" id="UP000253094"/>
    </source>
</evidence>
<feature type="domain" description="Solute-binding protein family 5" evidence="2">
    <location>
        <begin position="114"/>
        <end position="506"/>
    </location>
</feature>
<dbReference type="RefSeq" id="WP_114030259.1">
    <property type="nucleotide sequence ID" value="NZ_QOIL01000010.1"/>
</dbReference>
<dbReference type="SUPFAM" id="SSF53850">
    <property type="entry name" value="Periplasmic binding protein-like II"/>
    <property type="match status" value="1"/>
</dbReference>
<dbReference type="PANTHER" id="PTHR30290:SF83">
    <property type="entry name" value="ABC TRANSPORTER SUBSTRATE-BINDING PROTEIN"/>
    <property type="match status" value="1"/>
</dbReference>
<dbReference type="InterPro" id="IPR039424">
    <property type="entry name" value="SBP_5"/>
</dbReference>
<dbReference type="InterPro" id="IPR030678">
    <property type="entry name" value="Peptide/Ni-bd"/>
</dbReference>
<keyword evidence="4" id="KW-1185">Reference proteome</keyword>
<dbReference type="OrthoDB" id="5240629at2"/>
<dbReference type="GO" id="GO:0015833">
    <property type="term" value="P:peptide transport"/>
    <property type="evidence" value="ECO:0007669"/>
    <property type="project" value="TreeGrafter"/>
</dbReference>
<dbReference type="EMBL" id="QOIL01000010">
    <property type="protein sequence ID" value="RCG29750.1"/>
    <property type="molecule type" value="Genomic_DNA"/>
</dbReference>
<feature type="signal peptide" evidence="1">
    <location>
        <begin position="1"/>
        <end position="24"/>
    </location>
</feature>
<keyword evidence="1" id="KW-0732">Signal</keyword>